<evidence type="ECO:0000256" key="1">
    <source>
        <dbReference type="ARBA" id="ARBA00022729"/>
    </source>
</evidence>
<name>A0ABW1TW35_9BURK</name>
<dbReference type="PANTHER" id="PTHR34606">
    <property type="entry name" value="BON DOMAIN-CONTAINING PROTEIN"/>
    <property type="match status" value="1"/>
</dbReference>
<keyword evidence="1" id="KW-0732">Signal</keyword>
<gene>
    <name evidence="3" type="ORF">ACFQND_06985</name>
</gene>
<feature type="domain" description="BON" evidence="2">
    <location>
        <begin position="78"/>
        <end position="146"/>
    </location>
</feature>
<organism evidence="3 4">
    <name type="scientific">Polaromonas aquatica</name>
    <dbReference type="NCBI Taxonomy" id="332657"/>
    <lineage>
        <taxon>Bacteria</taxon>
        <taxon>Pseudomonadati</taxon>
        <taxon>Pseudomonadota</taxon>
        <taxon>Betaproteobacteria</taxon>
        <taxon>Burkholderiales</taxon>
        <taxon>Comamonadaceae</taxon>
        <taxon>Polaromonas</taxon>
    </lineage>
</organism>
<dbReference type="Pfam" id="PF04972">
    <property type="entry name" value="BON"/>
    <property type="match status" value="3"/>
</dbReference>
<dbReference type="InterPro" id="IPR007055">
    <property type="entry name" value="BON_dom"/>
</dbReference>
<keyword evidence="4" id="KW-1185">Reference proteome</keyword>
<feature type="domain" description="BON" evidence="2">
    <location>
        <begin position="149"/>
        <end position="217"/>
    </location>
</feature>
<feature type="domain" description="BON" evidence="2">
    <location>
        <begin position="3"/>
        <end position="71"/>
    </location>
</feature>
<dbReference type="InterPro" id="IPR051686">
    <property type="entry name" value="Lipoprotein_DolP"/>
</dbReference>
<accession>A0ABW1TW35</accession>
<evidence type="ECO:0000313" key="4">
    <source>
        <dbReference type="Proteomes" id="UP001596270"/>
    </source>
</evidence>
<dbReference type="PROSITE" id="PS50914">
    <property type="entry name" value="BON"/>
    <property type="match status" value="3"/>
</dbReference>
<dbReference type="PANTHER" id="PTHR34606:SF4">
    <property type="entry name" value="OUTER MEMBRANE LIPOPROTEIN DOLP"/>
    <property type="match status" value="1"/>
</dbReference>
<comment type="caution">
    <text evidence="3">The sequence shown here is derived from an EMBL/GenBank/DDBJ whole genome shotgun (WGS) entry which is preliminary data.</text>
</comment>
<dbReference type="EMBL" id="JBHSRS010000015">
    <property type="protein sequence ID" value="MFC6280973.1"/>
    <property type="molecule type" value="Genomic_DNA"/>
</dbReference>
<dbReference type="Proteomes" id="UP001596270">
    <property type="component" value="Unassembled WGS sequence"/>
</dbReference>
<dbReference type="Gene3D" id="3.30.1340.30">
    <property type="match status" value="3"/>
</dbReference>
<evidence type="ECO:0000259" key="2">
    <source>
        <dbReference type="PROSITE" id="PS50914"/>
    </source>
</evidence>
<protein>
    <submittedName>
        <fullName evidence="3">BON domain-containing protein</fullName>
    </submittedName>
</protein>
<sequence length="217" mass="23239">MKTDSQLKADVTTELAWDPSINPIGIGVMVKNGIVTLSGHLDTFAEKRAVERAVRRVAGVRGIALELDVKLSAEHKRSDSDIAQAASSALRWSSLVPDERVKVEVENGWVTLTGEVDWSYQFTSAEHCIRPLVGVRGLTNLITIKAHASSKDIGANITAALTRQAMREGKHIDIEVDGGVVTLNGKVHSLAEHDAAVGAAFTARGVSRVVDKLEVSA</sequence>
<proteinExistence type="predicted"/>
<evidence type="ECO:0000313" key="3">
    <source>
        <dbReference type="EMBL" id="MFC6280973.1"/>
    </source>
</evidence>
<dbReference type="RefSeq" id="WP_371436076.1">
    <property type="nucleotide sequence ID" value="NZ_JBHSRS010000015.1"/>
</dbReference>
<dbReference type="InterPro" id="IPR014004">
    <property type="entry name" value="Transpt-assoc_nodulatn_dom_bac"/>
</dbReference>
<dbReference type="SMART" id="SM00749">
    <property type="entry name" value="BON"/>
    <property type="match status" value="3"/>
</dbReference>
<reference evidence="4" key="1">
    <citation type="journal article" date="2019" name="Int. J. Syst. Evol. Microbiol.">
        <title>The Global Catalogue of Microorganisms (GCM) 10K type strain sequencing project: providing services to taxonomists for standard genome sequencing and annotation.</title>
        <authorList>
            <consortium name="The Broad Institute Genomics Platform"/>
            <consortium name="The Broad Institute Genome Sequencing Center for Infectious Disease"/>
            <person name="Wu L."/>
            <person name="Ma J."/>
        </authorList>
    </citation>
    <scope>NUCLEOTIDE SEQUENCE [LARGE SCALE GENOMIC DNA]</scope>
    <source>
        <strain evidence="4">CCUG 39402</strain>
    </source>
</reference>